<dbReference type="Gene3D" id="2.60.40.1120">
    <property type="entry name" value="Carboxypeptidase-like, regulatory domain"/>
    <property type="match status" value="1"/>
</dbReference>
<dbReference type="AlphaFoldDB" id="A0A5C8KA40"/>
<dbReference type="SUPFAM" id="SSF49464">
    <property type="entry name" value="Carboxypeptidase regulatory domain-like"/>
    <property type="match status" value="1"/>
</dbReference>
<evidence type="ECO:0000256" key="2">
    <source>
        <dbReference type="ARBA" id="ARBA00022448"/>
    </source>
</evidence>
<proteinExistence type="inferred from homology"/>
<dbReference type="Gene3D" id="2.40.170.20">
    <property type="entry name" value="TonB-dependent receptor, beta-barrel domain"/>
    <property type="match status" value="1"/>
</dbReference>
<dbReference type="InterPro" id="IPR037066">
    <property type="entry name" value="Plug_dom_sf"/>
</dbReference>
<dbReference type="EMBL" id="VRTY01000020">
    <property type="protein sequence ID" value="TXK48978.1"/>
    <property type="molecule type" value="Genomic_DNA"/>
</dbReference>
<feature type="domain" description="TonB-dependent receptor plug" evidence="8">
    <location>
        <begin position="121"/>
        <end position="233"/>
    </location>
</feature>
<comment type="subcellular location">
    <subcellularLocation>
        <location evidence="1 7">Cell outer membrane</location>
        <topology evidence="1 7">Multi-pass membrane protein</topology>
    </subcellularLocation>
</comment>
<reference evidence="9 10" key="1">
    <citation type="submission" date="2019-08" db="EMBL/GenBank/DDBJ databases">
        <authorList>
            <person name="Shi S."/>
        </authorList>
    </citation>
    <scope>NUCLEOTIDE SEQUENCE [LARGE SCALE GENOMIC DNA]</scope>
    <source>
        <strain evidence="9 10">GY10130</strain>
    </source>
</reference>
<comment type="caution">
    <text evidence="9">The sequence shown here is derived from an EMBL/GenBank/DDBJ whole genome shotgun (WGS) entry which is preliminary data.</text>
</comment>
<evidence type="ECO:0000313" key="9">
    <source>
        <dbReference type="EMBL" id="TXK48978.1"/>
    </source>
</evidence>
<dbReference type="Gene3D" id="2.170.130.10">
    <property type="entry name" value="TonB-dependent receptor, plug domain"/>
    <property type="match status" value="1"/>
</dbReference>
<keyword evidence="9" id="KW-0675">Receptor</keyword>
<keyword evidence="10" id="KW-1185">Reference proteome</keyword>
<accession>A0A5C8KA40</accession>
<dbReference type="InterPro" id="IPR023996">
    <property type="entry name" value="TonB-dep_OMP_SusC/RagA"/>
</dbReference>
<keyword evidence="5 7" id="KW-0472">Membrane</keyword>
<evidence type="ECO:0000259" key="8">
    <source>
        <dbReference type="Pfam" id="PF07715"/>
    </source>
</evidence>
<dbReference type="GO" id="GO:0009279">
    <property type="term" value="C:cell outer membrane"/>
    <property type="evidence" value="ECO:0007669"/>
    <property type="project" value="UniProtKB-SubCell"/>
</dbReference>
<keyword evidence="3 7" id="KW-1134">Transmembrane beta strand</keyword>
<dbReference type="OrthoDB" id="9768177at2"/>
<dbReference type="InterPro" id="IPR012910">
    <property type="entry name" value="Plug_dom"/>
</dbReference>
<evidence type="ECO:0000256" key="6">
    <source>
        <dbReference type="ARBA" id="ARBA00023237"/>
    </source>
</evidence>
<evidence type="ECO:0000313" key="10">
    <source>
        <dbReference type="Proteomes" id="UP000321926"/>
    </source>
</evidence>
<dbReference type="Proteomes" id="UP000321926">
    <property type="component" value="Unassembled WGS sequence"/>
</dbReference>
<dbReference type="SUPFAM" id="SSF56935">
    <property type="entry name" value="Porins"/>
    <property type="match status" value="1"/>
</dbReference>
<dbReference type="PROSITE" id="PS52016">
    <property type="entry name" value="TONB_DEPENDENT_REC_3"/>
    <property type="match status" value="1"/>
</dbReference>
<dbReference type="InterPro" id="IPR023997">
    <property type="entry name" value="TonB-dep_OMP_SusC/RagA_CS"/>
</dbReference>
<evidence type="ECO:0000256" key="7">
    <source>
        <dbReference type="PROSITE-ProRule" id="PRU01360"/>
    </source>
</evidence>
<name>A0A5C8KA40_9BACT</name>
<comment type="similarity">
    <text evidence="7">Belongs to the TonB-dependent receptor family.</text>
</comment>
<keyword evidence="6 7" id="KW-0998">Cell outer membrane</keyword>
<keyword evidence="4 7" id="KW-0812">Transmembrane</keyword>
<dbReference type="InterPro" id="IPR036942">
    <property type="entry name" value="Beta-barrel_TonB_sf"/>
</dbReference>
<dbReference type="FunFam" id="2.60.40.1120:FF:000003">
    <property type="entry name" value="Outer membrane protein Omp121"/>
    <property type="match status" value="1"/>
</dbReference>
<evidence type="ECO:0000256" key="5">
    <source>
        <dbReference type="ARBA" id="ARBA00023136"/>
    </source>
</evidence>
<dbReference type="Pfam" id="PF07715">
    <property type="entry name" value="Plug"/>
    <property type="match status" value="1"/>
</dbReference>
<evidence type="ECO:0000256" key="3">
    <source>
        <dbReference type="ARBA" id="ARBA00022452"/>
    </source>
</evidence>
<organism evidence="9 10">
    <name type="scientific">Pontibacter qinzhouensis</name>
    <dbReference type="NCBI Taxonomy" id="2603253"/>
    <lineage>
        <taxon>Bacteria</taxon>
        <taxon>Pseudomonadati</taxon>
        <taxon>Bacteroidota</taxon>
        <taxon>Cytophagia</taxon>
        <taxon>Cytophagales</taxon>
        <taxon>Hymenobacteraceae</taxon>
        <taxon>Pontibacter</taxon>
    </lineage>
</organism>
<evidence type="ECO:0000256" key="4">
    <source>
        <dbReference type="ARBA" id="ARBA00022692"/>
    </source>
</evidence>
<evidence type="ECO:0000256" key="1">
    <source>
        <dbReference type="ARBA" id="ARBA00004571"/>
    </source>
</evidence>
<sequence length="1016" mass="111316">MKNSISKDLRFILILPLFLLCVVGAFAQGMVVRGTVVDESNQGLPGVTVLVKGTTTGAATGLDGEFTINVPSGNAVLVVSYVGFQTQEIAVNNRATINITMATDSKVLDEVVVVGYGTVKRRDLTGSVYSVKSDEIVQIPTHSPIEAIQGRVPGADITRGSGAPGSNPTITLRGNRSIAGRDDLASRNAPLYIIDGFQGGNINDLNPNDIESIEVLKDASATAIYGAMGANGVIIVTTKKGAEGKARVSYDGYYGVTQYNFPKSRTGQDYIQLRREAARTIGLWNSEADDARIFDGPGEWDAVQAGQWVDWLDLVKENGTQQNHALTVRAGTEKTKVFASAGYFREEGMLRNSDFTRYNLRLNLDQQLSSWAKVGVLSQVTQSQQNQRRNPLSQALTISPLGVPYNEDGSIRQFPLPDGTTISPLADERTDFIARNNTLRTSVLANAFVELTPLKGLSFRSSFGTNIALSRQGIFDDATSINRANTRVSQASSETRYGRNLNWDNVLSYTRDFGGHNVTITGITSYIQSDEDRLFAQGQGQLVASQLYYGLDATNTATTRPISSPFIGSKNLAYAGRLNYNYKSRYLLTVTGRYDGASRLAPGNKWDFFPSVALGWNISEEAFMQGVEQVTNLKLRASYGVAGNYSISPYGTQSLLVANQRYMGFGEIAAPAYYFSELVGNPNLGWEKSATTNFGFDLGLFNNRIAAIVDVYDTKTTDILYPRTLPTSTGVTRVNENIAATRNRGIEVALTTHNIQTNDFSWSTTFSFTRNKEEITELIDGTDIITNETTSLLIGRPVSSFYTYKLLGIWQANEADEAARYSVGNYQFQPGDIKVADLNGDFIINADDLGYIGSTVPQWLGGIQNNFKYKAFDLGVYLFARFGQTINAEFLGRFNPSGTGNGPEIANYWTPENPSNDFPRPRRGSSLNNYVGYTGYQALNFVDGSYFKIRNVTLGYTLPKTISQRVKLENLRVYATASNPLVVSRHHLLRNYDPEGGGSESNPLSRQIVFGVNVGF</sequence>
<dbReference type="Pfam" id="PF13715">
    <property type="entry name" value="CarbopepD_reg_2"/>
    <property type="match status" value="1"/>
</dbReference>
<dbReference type="InterPro" id="IPR039426">
    <property type="entry name" value="TonB-dep_rcpt-like"/>
</dbReference>
<keyword evidence="2 7" id="KW-0813">Transport</keyword>
<protein>
    <submittedName>
        <fullName evidence="9">TonB-dependent receptor</fullName>
    </submittedName>
</protein>
<dbReference type="NCBIfam" id="TIGR04057">
    <property type="entry name" value="SusC_RagA_signa"/>
    <property type="match status" value="1"/>
</dbReference>
<dbReference type="NCBIfam" id="TIGR04056">
    <property type="entry name" value="OMP_RagA_SusC"/>
    <property type="match status" value="1"/>
</dbReference>
<gene>
    <name evidence="9" type="ORF">FVR03_07090</name>
</gene>
<dbReference type="InterPro" id="IPR008969">
    <property type="entry name" value="CarboxyPept-like_regulatory"/>
</dbReference>